<dbReference type="EMBL" id="LBVN01000008">
    <property type="protein sequence ID" value="KKQ87305.1"/>
    <property type="molecule type" value="Genomic_DNA"/>
</dbReference>
<comment type="caution">
    <text evidence="2">The sequence shown here is derived from an EMBL/GenBank/DDBJ whole genome shotgun (WGS) entry which is preliminary data.</text>
</comment>
<dbReference type="Pfam" id="PF17253">
    <property type="entry name" value="DUF5320"/>
    <property type="match status" value="1"/>
</dbReference>
<evidence type="ECO:0000256" key="1">
    <source>
        <dbReference type="SAM" id="MobiDB-lite"/>
    </source>
</evidence>
<gene>
    <name evidence="2" type="ORF">UT10_C0008G0066</name>
</gene>
<accession>A0A0G0LHA2</accession>
<name>A0A0G0LHA2_9BACT</name>
<feature type="compositionally biased region" description="Gly residues" evidence="1">
    <location>
        <begin position="10"/>
        <end position="26"/>
    </location>
</feature>
<organism evidence="2 3">
    <name type="scientific">Candidatus Woesebacteria bacterium GW2011_GWB1_38_8b</name>
    <dbReference type="NCBI Taxonomy" id="1618571"/>
    <lineage>
        <taxon>Bacteria</taxon>
        <taxon>Candidatus Woeseibacteriota</taxon>
    </lineage>
</organism>
<reference evidence="2 3" key="1">
    <citation type="journal article" date="2015" name="Nature">
        <title>rRNA introns, odd ribosomes, and small enigmatic genomes across a large radiation of phyla.</title>
        <authorList>
            <person name="Brown C.T."/>
            <person name="Hug L.A."/>
            <person name="Thomas B.C."/>
            <person name="Sharon I."/>
            <person name="Castelle C.J."/>
            <person name="Singh A."/>
            <person name="Wilkins M.J."/>
            <person name="Williams K.H."/>
            <person name="Banfield J.F."/>
        </authorList>
    </citation>
    <scope>NUCLEOTIDE SEQUENCE [LARGE SCALE GENOMIC DNA]</scope>
</reference>
<dbReference type="AlphaFoldDB" id="A0A0G0LHA2"/>
<dbReference type="Proteomes" id="UP000033944">
    <property type="component" value="Unassembled WGS sequence"/>
</dbReference>
<sequence>MPHFDATGPHGMGPGTGRGFGPCFGFGPGHLHHHNRGLGRYFRWGWPEDKEGQKKVLADYKKALEEELVEVKQQEEELNK</sequence>
<protein>
    <recommendedName>
        <fullName evidence="4">Cytoplasmic protein</fullName>
    </recommendedName>
</protein>
<dbReference type="InterPro" id="IPR035205">
    <property type="entry name" value="DUF5320"/>
</dbReference>
<evidence type="ECO:0000313" key="3">
    <source>
        <dbReference type="Proteomes" id="UP000033944"/>
    </source>
</evidence>
<evidence type="ECO:0008006" key="4">
    <source>
        <dbReference type="Google" id="ProtNLM"/>
    </source>
</evidence>
<evidence type="ECO:0000313" key="2">
    <source>
        <dbReference type="EMBL" id="KKQ87305.1"/>
    </source>
</evidence>
<proteinExistence type="predicted"/>
<feature type="region of interest" description="Disordered" evidence="1">
    <location>
        <begin position="1"/>
        <end position="26"/>
    </location>
</feature>